<feature type="domain" description="DUF4166" evidence="1">
    <location>
        <begin position="18"/>
        <end position="86"/>
    </location>
</feature>
<organism evidence="2 3">
    <name type="scientific">Sphingomonas endophytica</name>
    <dbReference type="NCBI Taxonomy" id="869719"/>
    <lineage>
        <taxon>Bacteria</taxon>
        <taxon>Pseudomonadati</taxon>
        <taxon>Pseudomonadota</taxon>
        <taxon>Alphaproteobacteria</taxon>
        <taxon>Sphingomonadales</taxon>
        <taxon>Sphingomonadaceae</taxon>
        <taxon>Sphingomonas</taxon>
    </lineage>
</organism>
<comment type="caution">
    <text evidence="2">The sequence shown here is derived from an EMBL/GenBank/DDBJ whole genome shotgun (WGS) entry which is preliminary data.</text>
</comment>
<accession>A0ABR6N764</accession>
<dbReference type="Proteomes" id="UP000560131">
    <property type="component" value="Unassembled WGS sequence"/>
</dbReference>
<proteinExistence type="predicted"/>
<protein>
    <recommendedName>
        <fullName evidence="1">DUF4166 domain-containing protein</fullName>
    </recommendedName>
</protein>
<evidence type="ECO:0000313" key="3">
    <source>
        <dbReference type="Proteomes" id="UP000560131"/>
    </source>
</evidence>
<dbReference type="InterPro" id="IPR025311">
    <property type="entry name" value="DUF4166"/>
</dbReference>
<dbReference type="EMBL" id="JACIJN010000008">
    <property type="protein sequence ID" value="MBB5726629.1"/>
    <property type="molecule type" value="Genomic_DNA"/>
</dbReference>
<sequence length="87" mass="10025">MVTQPLFRRLLGYTIDNLPPVLREAHDSGIDQRWRGLAQVEANPNPLARLLCRMMRLPAPGTAISVTVRFERHGDAEHRHRNFARRS</sequence>
<dbReference type="Pfam" id="PF13761">
    <property type="entry name" value="DUF4166"/>
    <property type="match status" value="1"/>
</dbReference>
<name>A0ABR6N764_9SPHN</name>
<evidence type="ECO:0000313" key="2">
    <source>
        <dbReference type="EMBL" id="MBB5726629.1"/>
    </source>
</evidence>
<reference evidence="2 3" key="1">
    <citation type="submission" date="2020-08" db="EMBL/GenBank/DDBJ databases">
        <title>Genomic Encyclopedia of Type Strains, Phase IV (KMG-IV): sequencing the most valuable type-strain genomes for metagenomic binning, comparative biology and taxonomic classification.</title>
        <authorList>
            <person name="Goeker M."/>
        </authorList>
    </citation>
    <scope>NUCLEOTIDE SEQUENCE [LARGE SCALE GENOMIC DNA]</scope>
    <source>
        <strain evidence="2 3">DSM 101535</strain>
    </source>
</reference>
<dbReference type="RefSeq" id="WP_425506313.1">
    <property type="nucleotide sequence ID" value="NZ_BAABAR010000019.1"/>
</dbReference>
<evidence type="ECO:0000259" key="1">
    <source>
        <dbReference type="Pfam" id="PF13761"/>
    </source>
</evidence>
<gene>
    <name evidence="2" type="ORF">FHS97_002572</name>
</gene>
<keyword evidence="3" id="KW-1185">Reference proteome</keyword>